<dbReference type="PANTHER" id="PTHR36441">
    <property type="entry name" value="HYPOTHETICAL CYTOSOLIC PROTEIN"/>
    <property type="match status" value="1"/>
</dbReference>
<dbReference type="SUPFAM" id="SSF103007">
    <property type="entry name" value="Hypothetical protein TT1725"/>
    <property type="match status" value="1"/>
</dbReference>
<dbReference type="Gene3D" id="3.30.70.1120">
    <property type="entry name" value="TT1725-like"/>
    <property type="match status" value="1"/>
</dbReference>
<accession>A0A382BM06</accession>
<proteinExistence type="predicted"/>
<organism evidence="1">
    <name type="scientific">marine metagenome</name>
    <dbReference type="NCBI Taxonomy" id="408172"/>
    <lineage>
        <taxon>unclassified sequences</taxon>
        <taxon>metagenomes</taxon>
        <taxon>ecological metagenomes</taxon>
    </lineage>
</organism>
<evidence type="ECO:0000313" key="1">
    <source>
        <dbReference type="EMBL" id="SVB14163.1"/>
    </source>
</evidence>
<sequence>MSMHIGYCRIELFLPDSQSLKAKRQIARSVVARIQNQFNVTVAEADDNDLWQRLTLGVCCLSNDTRHANEILSNVVAYVEKSRDDLELLDYETEIIAGL</sequence>
<dbReference type="Pfam" id="PF04456">
    <property type="entry name" value="DUF503"/>
    <property type="match status" value="1"/>
</dbReference>
<evidence type="ECO:0008006" key="2">
    <source>
        <dbReference type="Google" id="ProtNLM"/>
    </source>
</evidence>
<reference evidence="1" key="1">
    <citation type="submission" date="2018-05" db="EMBL/GenBank/DDBJ databases">
        <authorList>
            <person name="Lanie J.A."/>
            <person name="Ng W.-L."/>
            <person name="Kazmierczak K.M."/>
            <person name="Andrzejewski T.M."/>
            <person name="Davidsen T.M."/>
            <person name="Wayne K.J."/>
            <person name="Tettelin H."/>
            <person name="Glass J.I."/>
            <person name="Rusch D."/>
            <person name="Podicherti R."/>
            <person name="Tsui H.-C.T."/>
            <person name="Winkler M.E."/>
        </authorList>
    </citation>
    <scope>NUCLEOTIDE SEQUENCE</scope>
</reference>
<dbReference type="InterPro" id="IPR007546">
    <property type="entry name" value="DUF503"/>
</dbReference>
<dbReference type="InterPro" id="IPR036746">
    <property type="entry name" value="TT1725-like_sf"/>
</dbReference>
<protein>
    <recommendedName>
        <fullName evidence="2">DUF503 domain-containing protein</fullName>
    </recommendedName>
</protein>
<dbReference type="EMBL" id="UINC01030188">
    <property type="protein sequence ID" value="SVB14163.1"/>
    <property type="molecule type" value="Genomic_DNA"/>
</dbReference>
<dbReference type="AlphaFoldDB" id="A0A382BM06"/>
<gene>
    <name evidence="1" type="ORF">METZ01_LOCUS167017</name>
</gene>
<dbReference type="PANTHER" id="PTHR36441:SF1">
    <property type="entry name" value="DUF503 DOMAIN-CONTAINING PROTEIN"/>
    <property type="match status" value="1"/>
</dbReference>
<name>A0A382BM06_9ZZZZ</name>